<keyword evidence="1" id="KW-0067">ATP-binding</keyword>
<dbReference type="Gene3D" id="3.30.70.1110">
    <property type="entry name" value="Histidine kinase CheA-like, P2 response regulator-binding domain"/>
    <property type="match status" value="1"/>
</dbReference>
<dbReference type="InterPro" id="IPR035891">
    <property type="entry name" value="CheY-binding_CheA"/>
</dbReference>
<dbReference type="InterPro" id="IPR051315">
    <property type="entry name" value="Bact_Chemotaxis_CheA"/>
</dbReference>
<dbReference type="Gene3D" id="1.20.120.160">
    <property type="entry name" value="HPT domain"/>
    <property type="match status" value="1"/>
</dbReference>
<keyword evidence="1" id="KW-0547">Nucleotide-binding</keyword>
<dbReference type="SUPFAM" id="SSF47226">
    <property type="entry name" value="Histidine-containing phosphotransfer domain, HPT domain"/>
    <property type="match status" value="1"/>
</dbReference>
<feature type="non-terminal residue" evidence="4">
    <location>
        <position position="288"/>
    </location>
</feature>
<name>X1B8T1_9ZZZZ</name>
<dbReference type="InterPro" id="IPR036641">
    <property type="entry name" value="HPT_dom_sf"/>
</dbReference>
<dbReference type="CDD" id="cd00088">
    <property type="entry name" value="HPT"/>
    <property type="match status" value="1"/>
</dbReference>
<dbReference type="PROSITE" id="PS50894">
    <property type="entry name" value="HPT"/>
    <property type="match status" value="1"/>
</dbReference>
<gene>
    <name evidence="4" type="ORF">S01H4_21104</name>
</gene>
<dbReference type="SMART" id="SM00073">
    <property type="entry name" value="HPT"/>
    <property type="match status" value="1"/>
</dbReference>
<dbReference type="SUPFAM" id="SSF55052">
    <property type="entry name" value="CheY-binding domain of CheA"/>
    <property type="match status" value="1"/>
</dbReference>
<dbReference type="Pfam" id="PF01627">
    <property type="entry name" value="Hpt"/>
    <property type="match status" value="1"/>
</dbReference>
<protein>
    <recommendedName>
        <fullName evidence="3">HPt domain-containing protein</fullName>
    </recommendedName>
</protein>
<dbReference type="InterPro" id="IPR037052">
    <property type="entry name" value="CheA-like_P2_sf"/>
</dbReference>
<feature type="domain" description="HPt" evidence="3">
    <location>
        <begin position="1"/>
        <end position="105"/>
    </location>
</feature>
<comment type="caution">
    <text evidence="4">The sequence shown here is derived from an EMBL/GenBank/DDBJ whole genome shotgun (WGS) entry which is preliminary data.</text>
</comment>
<organism evidence="4">
    <name type="scientific">marine sediment metagenome</name>
    <dbReference type="NCBI Taxonomy" id="412755"/>
    <lineage>
        <taxon>unclassified sequences</taxon>
        <taxon>metagenomes</taxon>
        <taxon>ecological metagenomes</taxon>
    </lineage>
</organism>
<dbReference type="AlphaFoldDB" id="X1B8T1"/>
<dbReference type="InterPro" id="IPR008207">
    <property type="entry name" value="Sig_transdc_His_kin_Hpt_dom"/>
</dbReference>
<evidence type="ECO:0000259" key="3">
    <source>
        <dbReference type="PROSITE" id="PS50894"/>
    </source>
</evidence>
<evidence type="ECO:0000256" key="2">
    <source>
        <dbReference type="ARBA" id="ARBA00023012"/>
    </source>
</evidence>
<dbReference type="EMBL" id="BART01009541">
    <property type="protein sequence ID" value="GAG77712.1"/>
    <property type="molecule type" value="Genomic_DNA"/>
</dbReference>
<dbReference type="Pfam" id="PF07194">
    <property type="entry name" value="P2"/>
    <property type="match status" value="1"/>
</dbReference>
<dbReference type="GO" id="GO:0000155">
    <property type="term" value="F:phosphorelay sensor kinase activity"/>
    <property type="evidence" value="ECO:0007669"/>
    <property type="project" value="InterPro"/>
</dbReference>
<proteinExistence type="predicted"/>
<sequence length="288" mass="33830">MASKEDMKLFFSETEDLIQTIEDNVLILEENPRDNKPIQMLFFAFHTLKGLTAMVNLNNLSKFCHNFENLLDRSKDKKLSKRKSIEIVDLMFESLDVLRSVLKDVKKGKVKDIDERIVIELKDSFEEVESEYEITFIRQISREKINSVINDTKNIFYKINIRIQSTCVFKKVRLFIIFRALNEIGQICWSKPRPDVLESGNIDQDFEIYFISQKKSGAINKVLDEILEIENKTIKRMTPDEFNEILVGSSSRLKKLEVKMDRELIEEPTFEKEIVEEEEEEVESVSQI</sequence>
<accession>X1B8T1</accession>
<dbReference type="PANTHER" id="PTHR43395">
    <property type="entry name" value="SENSOR HISTIDINE KINASE CHEA"/>
    <property type="match status" value="1"/>
</dbReference>
<evidence type="ECO:0000313" key="4">
    <source>
        <dbReference type="EMBL" id="GAG77712.1"/>
    </source>
</evidence>
<dbReference type="PANTHER" id="PTHR43395:SF10">
    <property type="entry name" value="CHEMOTAXIS PROTEIN CHEA"/>
    <property type="match status" value="1"/>
</dbReference>
<evidence type="ECO:0000256" key="1">
    <source>
        <dbReference type="ARBA" id="ARBA00022840"/>
    </source>
</evidence>
<dbReference type="GO" id="GO:0005524">
    <property type="term" value="F:ATP binding"/>
    <property type="evidence" value="ECO:0007669"/>
    <property type="project" value="UniProtKB-KW"/>
</dbReference>
<keyword evidence="2" id="KW-0902">Two-component regulatory system</keyword>
<reference evidence="4" key="1">
    <citation type="journal article" date="2014" name="Front. Microbiol.">
        <title>High frequency of phylogenetically diverse reductive dehalogenase-homologous genes in deep subseafloor sedimentary metagenomes.</title>
        <authorList>
            <person name="Kawai M."/>
            <person name="Futagami T."/>
            <person name="Toyoda A."/>
            <person name="Takaki Y."/>
            <person name="Nishi S."/>
            <person name="Hori S."/>
            <person name="Arai W."/>
            <person name="Tsubouchi T."/>
            <person name="Morono Y."/>
            <person name="Uchiyama I."/>
            <person name="Ito T."/>
            <person name="Fujiyama A."/>
            <person name="Inagaki F."/>
            <person name="Takami H."/>
        </authorList>
    </citation>
    <scope>NUCLEOTIDE SEQUENCE</scope>
    <source>
        <strain evidence="4">Expedition CK06-06</strain>
    </source>
</reference>
<dbReference type="InterPro" id="IPR010808">
    <property type="entry name" value="CheA_P2-bd"/>
</dbReference>